<dbReference type="GO" id="GO:0006310">
    <property type="term" value="P:DNA recombination"/>
    <property type="evidence" value="ECO:0007669"/>
    <property type="project" value="UniProtKB-KW"/>
</dbReference>
<keyword evidence="8" id="KW-0548">Nucleotidyltransferase</keyword>
<evidence type="ECO:0000256" key="1">
    <source>
        <dbReference type="ARBA" id="ARBA00022722"/>
    </source>
</evidence>
<comment type="caution">
    <text evidence="11">The sequence shown here is derived from an EMBL/GenBank/DDBJ whole genome shotgun (WGS) entry which is preliminary data.</text>
</comment>
<keyword evidence="9" id="KW-0233">DNA recombination</keyword>
<dbReference type="GO" id="GO:0016787">
    <property type="term" value="F:hydrolase activity"/>
    <property type="evidence" value="ECO:0007669"/>
    <property type="project" value="UniProtKB-KW"/>
</dbReference>
<dbReference type="GO" id="GO:0015074">
    <property type="term" value="P:DNA integration"/>
    <property type="evidence" value="ECO:0007669"/>
    <property type="project" value="UniProtKB-KW"/>
</dbReference>
<reference evidence="11" key="1">
    <citation type="journal article" date="2019" name="Sci. Rep.">
        <title>Draft genome of Tanacetum cinerariifolium, the natural source of mosquito coil.</title>
        <authorList>
            <person name="Yamashiro T."/>
            <person name="Shiraishi A."/>
            <person name="Satake H."/>
            <person name="Nakayama K."/>
        </authorList>
    </citation>
    <scope>NUCLEOTIDE SEQUENCE</scope>
</reference>
<dbReference type="PANTHER" id="PTHR42648:SF11">
    <property type="entry name" value="TRANSPOSON TY4-P GAG-POL POLYPROTEIN"/>
    <property type="match status" value="1"/>
</dbReference>
<dbReference type="GO" id="GO:0046872">
    <property type="term" value="F:metal ion binding"/>
    <property type="evidence" value="ECO:0007669"/>
    <property type="project" value="UniProtKB-KW"/>
</dbReference>
<proteinExistence type="predicted"/>
<keyword evidence="2" id="KW-0479">Metal-binding</keyword>
<keyword evidence="8" id="KW-0239">DNA-directed DNA polymerase</keyword>
<dbReference type="Pfam" id="PF13976">
    <property type="entry name" value="gag_pre-integrs"/>
    <property type="match status" value="1"/>
</dbReference>
<dbReference type="InterPro" id="IPR036397">
    <property type="entry name" value="RNaseH_sf"/>
</dbReference>
<evidence type="ECO:0000256" key="5">
    <source>
        <dbReference type="ARBA" id="ARBA00022842"/>
    </source>
</evidence>
<evidence type="ECO:0000256" key="2">
    <source>
        <dbReference type="ARBA" id="ARBA00022723"/>
    </source>
</evidence>
<evidence type="ECO:0000256" key="3">
    <source>
        <dbReference type="ARBA" id="ARBA00022759"/>
    </source>
</evidence>
<keyword evidence="7" id="KW-0695">RNA-directed DNA polymerase</keyword>
<dbReference type="Gene3D" id="3.30.420.10">
    <property type="entry name" value="Ribonuclease H-like superfamily/Ribonuclease H"/>
    <property type="match status" value="1"/>
</dbReference>
<keyword evidence="4" id="KW-0378">Hydrolase</keyword>
<feature type="domain" description="GAG-pre-integrase" evidence="10">
    <location>
        <begin position="373"/>
        <end position="445"/>
    </location>
</feature>
<dbReference type="PANTHER" id="PTHR42648">
    <property type="entry name" value="TRANSPOSASE, PUTATIVE-RELATED"/>
    <property type="match status" value="1"/>
</dbReference>
<dbReference type="EMBL" id="BKCJ010000784">
    <property type="protein sequence ID" value="GEU36218.1"/>
    <property type="molecule type" value="Genomic_DNA"/>
</dbReference>
<evidence type="ECO:0000256" key="4">
    <source>
        <dbReference type="ARBA" id="ARBA00022801"/>
    </source>
</evidence>
<keyword evidence="3" id="KW-0255">Endonuclease</keyword>
<dbReference type="GO" id="GO:0003676">
    <property type="term" value="F:nucleic acid binding"/>
    <property type="evidence" value="ECO:0007669"/>
    <property type="project" value="InterPro"/>
</dbReference>
<evidence type="ECO:0000256" key="7">
    <source>
        <dbReference type="ARBA" id="ARBA00022918"/>
    </source>
</evidence>
<protein>
    <recommendedName>
        <fullName evidence="10">GAG-pre-integrase domain-containing protein</fullName>
    </recommendedName>
</protein>
<keyword evidence="8" id="KW-0808">Transferase</keyword>
<evidence type="ECO:0000256" key="8">
    <source>
        <dbReference type="ARBA" id="ARBA00022932"/>
    </source>
</evidence>
<accession>A0A6L2JGT4</accession>
<dbReference type="AlphaFoldDB" id="A0A6L2JGT4"/>
<keyword evidence="5" id="KW-0460">Magnesium</keyword>
<evidence type="ECO:0000259" key="10">
    <source>
        <dbReference type="Pfam" id="PF13976"/>
    </source>
</evidence>
<evidence type="ECO:0000256" key="9">
    <source>
        <dbReference type="ARBA" id="ARBA00023172"/>
    </source>
</evidence>
<dbReference type="GO" id="GO:0004519">
    <property type="term" value="F:endonuclease activity"/>
    <property type="evidence" value="ECO:0007669"/>
    <property type="project" value="UniProtKB-KW"/>
</dbReference>
<dbReference type="InterPro" id="IPR025724">
    <property type="entry name" value="GAG-pre-integrase_dom"/>
</dbReference>
<organism evidence="11">
    <name type="scientific">Tanacetum cinerariifolium</name>
    <name type="common">Dalmatian daisy</name>
    <name type="synonym">Chrysanthemum cinerariifolium</name>
    <dbReference type="NCBI Taxonomy" id="118510"/>
    <lineage>
        <taxon>Eukaryota</taxon>
        <taxon>Viridiplantae</taxon>
        <taxon>Streptophyta</taxon>
        <taxon>Embryophyta</taxon>
        <taxon>Tracheophyta</taxon>
        <taxon>Spermatophyta</taxon>
        <taxon>Magnoliopsida</taxon>
        <taxon>eudicotyledons</taxon>
        <taxon>Gunneridae</taxon>
        <taxon>Pentapetalae</taxon>
        <taxon>asterids</taxon>
        <taxon>campanulids</taxon>
        <taxon>Asterales</taxon>
        <taxon>Asteraceae</taxon>
        <taxon>Asteroideae</taxon>
        <taxon>Anthemideae</taxon>
        <taxon>Anthemidinae</taxon>
        <taxon>Tanacetum</taxon>
    </lineage>
</organism>
<keyword evidence="6" id="KW-0229">DNA integration</keyword>
<dbReference type="GO" id="GO:0003887">
    <property type="term" value="F:DNA-directed DNA polymerase activity"/>
    <property type="evidence" value="ECO:0007669"/>
    <property type="project" value="UniProtKB-KW"/>
</dbReference>
<dbReference type="InterPro" id="IPR039537">
    <property type="entry name" value="Retrotran_Ty1/copia-like"/>
</dbReference>
<evidence type="ECO:0000313" key="11">
    <source>
        <dbReference type="EMBL" id="GEU36218.1"/>
    </source>
</evidence>
<sequence length="495" mass="55614">MAYGKAVYSAKEAKELSMVQVENITSSRTGSWLGTNDLDAFDSDCDEAPGAKEILMANLSSYDSDVISENKESFQTNKSCSNLDALALNKFFVINDLKAQLQAKESSISKLRAHIATLKGKNMSDNNEPNNASVITPGMLRLDLEPLSHRLKNNREAHEDYLQKTKEHTDILRRLVERARKQILSDPYLDYAGVIASTSVNGSQYKNNTRKNRITPTASSNKKNKVVEVHPRKVMSSSNKRNHVSMCNANFKHAIKDANSKTFTINGTKCPMTGTTTNPIVPLKESISKPPVITLNPDVKVYRMRTKVAKSLINFVEKILGTIRFGNDHIAKIMGYGGYQIGNTISHVYYVEGLGHNLFSLGINLLTYSRDTNLYTFSLSDMMRSSPISLLSKASKTKSLLWHRRLSHLNFITINKLSKQGLVRGLPKLKYKKYHMCEACSLGKSKKHADKPKFEDSIQEKLYLLHMDLCGPMRIKSINGKKYILVIVDDYSQFT</sequence>
<dbReference type="GO" id="GO:0003964">
    <property type="term" value="F:RNA-directed DNA polymerase activity"/>
    <property type="evidence" value="ECO:0007669"/>
    <property type="project" value="UniProtKB-KW"/>
</dbReference>
<evidence type="ECO:0000256" key="6">
    <source>
        <dbReference type="ARBA" id="ARBA00022908"/>
    </source>
</evidence>
<keyword evidence="1" id="KW-0540">Nuclease</keyword>
<name>A0A6L2JGT4_TANCI</name>
<gene>
    <name evidence="11" type="ORF">Tci_008196</name>
</gene>